<comment type="caution">
    <text evidence="1">The sequence shown here is derived from an EMBL/GenBank/DDBJ whole genome shotgun (WGS) entry which is preliminary data.</text>
</comment>
<dbReference type="AlphaFoldDB" id="A0A978UHI6"/>
<dbReference type="Proteomes" id="UP000813462">
    <property type="component" value="Unassembled WGS sequence"/>
</dbReference>
<dbReference type="EMBL" id="JAEACU010000011">
    <property type="protein sequence ID" value="KAH7514267.1"/>
    <property type="molecule type" value="Genomic_DNA"/>
</dbReference>
<sequence length="74" mass="8117">MEMCPEIVGFLKVRGYTYTTTGEELLETTGEVFANVEACVLWVQVNHTHPLSQAAQAHVDLEGRKTSGSIVLIP</sequence>
<dbReference type="Gene3D" id="3.40.50.720">
    <property type="entry name" value="NAD(P)-binding Rossmann-like Domain"/>
    <property type="match status" value="1"/>
</dbReference>
<proteinExistence type="predicted"/>
<dbReference type="Gene3D" id="3.90.180.10">
    <property type="entry name" value="Medium-chain alcohol dehydrogenases, catalytic domain"/>
    <property type="match status" value="1"/>
</dbReference>
<reference evidence="1" key="1">
    <citation type="journal article" date="2021" name="Front. Plant Sci.">
        <title>Chromosome-Scale Genome Assembly for Chinese Sour Jujube and Insights Into Its Genome Evolution and Domestication Signature.</title>
        <authorList>
            <person name="Shen L.-Y."/>
            <person name="Luo H."/>
            <person name="Wang X.-L."/>
            <person name="Wang X.-M."/>
            <person name="Qiu X.-J."/>
            <person name="Liu H."/>
            <person name="Zhou S.-S."/>
            <person name="Jia K.-H."/>
            <person name="Nie S."/>
            <person name="Bao Y.-T."/>
            <person name="Zhang R.-G."/>
            <person name="Yun Q.-Z."/>
            <person name="Chai Y.-H."/>
            <person name="Lu J.-Y."/>
            <person name="Li Y."/>
            <person name="Zhao S.-W."/>
            <person name="Mao J.-F."/>
            <person name="Jia S.-G."/>
            <person name="Mao Y.-M."/>
        </authorList>
    </citation>
    <scope>NUCLEOTIDE SEQUENCE</scope>
    <source>
        <strain evidence="1">AT0</strain>
        <tissue evidence="1">Leaf</tissue>
    </source>
</reference>
<dbReference type="Pfam" id="PF13602">
    <property type="entry name" value="ADH_zinc_N_2"/>
    <property type="match status" value="1"/>
</dbReference>
<protein>
    <submittedName>
        <fullName evidence="1">Uncharacterized protein</fullName>
    </submittedName>
</protein>
<accession>A0A978UHI6</accession>
<evidence type="ECO:0000313" key="2">
    <source>
        <dbReference type="Proteomes" id="UP000813462"/>
    </source>
</evidence>
<organism evidence="1 2">
    <name type="scientific">Ziziphus jujuba var. spinosa</name>
    <dbReference type="NCBI Taxonomy" id="714518"/>
    <lineage>
        <taxon>Eukaryota</taxon>
        <taxon>Viridiplantae</taxon>
        <taxon>Streptophyta</taxon>
        <taxon>Embryophyta</taxon>
        <taxon>Tracheophyta</taxon>
        <taxon>Spermatophyta</taxon>
        <taxon>Magnoliopsida</taxon>
        <taxon>eudicotyledons</taxon>
        <taxon>Gunneridae</taxon>
        <taxon>Pentapetalae</taxon>
        <taxon>rosids</taxon>
        <taxon>fabids</taxon>
        <taxon>Rosales</taxon>
        <taxon>Rhamnaceae</taxon>
        <taxon>Paliureae</taxon>
        <taxon>Ziziphus</taxon>
    </lineage>
</organism>
<evidence type="ECO:0000313" key="1">
    <source>
        <dbReference type="EMBL" id="KAH7514267.1"/>
    </source>
</evidence>
<name>A0A978UHI6_ZIZJJ</name>
<gene>
    <name evidence="1" type="ORF">FEM48_Zijuj11G0070600</name>
</gene>